<dbReference type="eggNOG" id="COG3590">
    <property type="taxonomic scope" value="Bacteria"/>
</dbReference>
<keyword evidence="8" id="KW-0732">Signal</keyword>
<evidence type="ECO:0000256" key="4">
    <source>
        <dbReference type="ARBA" id="ARBA00022723"/>
    </source>
</evidence>
<dbReference type="PROSITE" id="PS51257">
    <property type="entry name" value="PROKAR_LIPOPROTEIN"/>
    <property type="match status" value="1"/>
</dbReference>
<feature type="chain" id="PRO_5038552129" description="Peptidase M13" evidence="8">
    <location>
        <begin position="22"/>
        <end position="685"/>
    </location>
</feature>
<comment type="cofactor">
    <cofactor evidence="1">
        <name>Zn(2+)</name>
        <dbReference type="ChEBI" id="CHEBI:29105"/>
    </cofactor>
</comment>
<reference evidence="11 12" key="1">
    <citation type="submission" date="2016-06" db="EMBL/GenBank/DDBJ databases">
        <authorList>
            <person name="Kjaerup R.B."/>
            <person name="Dalgaard T.S."/>
            <person name="Juul-Madsen H.R."/>
        </authorList>
    </citation>
    <scope>NUCLEOTIDE SEQUENCE [LARGE SCALE GENOMIC DNA]</scope>
    <source>
        <strain evidence="11 12">1081914.2</strain>
    </source>
</reference>
<accession>A0A1A3BX44</accession>
<organism evidence="11 12">
    <name type="scientific">Mycobacterium asiaticum</name>
    <dbReference type="NCBI Taxonomy" id="1790"/>
    <lineage>
        <taxon>Bacteria</taxon>
        <taxon>Bacillati</taxon>
        <taxon>Actinomycetota</taxon>
        <taxon>Actinomycetes</taxon>
        <taxon>Mycobacteriales</taxon>
        <taxon>Mycobacteriaceae</taxon>
        <taxon>Mycobacterium</taxon>
    </lineage>
</organism>
<evidence type="ECO:0000256" key="5">
    <source>
        <dbReference type="ARBA" id="ARBA00022801"/>
    </source>
</evidence>
<protein>
    <recommendedName>
        <fullName evidence="13">Peptidase M13</fullName>
    </recommendedName>
</protein>
<dbReference type="GO" id="GO:0005886">
    <property type="term" value="C:plasma membrane"/>
    <property type="evidence" value="ECO:0007669"/>
    <property type="project" value="TreeGrafter"/>
</dbReference>
<dbReference type="InterPro" id="IPR042089">
    <property type="entry name" value="Peptidase_M13_dom_2"/>
</dbReference>
<dbReference type="Proteomes" id="UP000093795">
    <property type="component" value="Unassembled WGS sequence"/>
</dbReference>
<dbReference type="InterPro" id="IPR000718">
    <property type="entry name" value="Peptidase_M13"/>
</dbReference>
<dbReference type="Pfam" id="PF01431">
    <property type="entry name" value="Peptidase_M13"/>
    <property type="match status" value="1"/>
</dbReference>
<keyword evidence="7" id="KW-0482">Metalloprotease</keyword>
<evidence type="ECO:0008006" key="13">
    <source>
        <dbReference type="Google" id="ProtNLM"/>
    </source>
</evidence>
<dbReference type="InterPro" id="IPR018497">
    <property type="entry name" value="Peptidase_M13_C"/>
</dbReference>
<evidence type="ECO:0000256" key="1">
    <source>
        <dbReference type="ARBA" id="ARBA00001947"/>
    </source>
</evidence>
<evidence type="ECO:0000313" key="11">
    <source>
        <dbReference type="EMBL" id="OBI77976.1"/>
    </source>
</evidence>
<dbReference type="PROSITE" id="PS51885">
    <property type="entry name" value="NEPRILYSIN"/>
    <property type="match status" value="1"/>
</dbReference>
<sequence>MRVCVFVRAVAVLLATTLVLVGCGRSAEHPAKPKFGAWGVDLTEMDTSVRPGNDFFGYAVGGWVKNAKIPADKVCAGVNLDIQNQLNADLKAIVESAAAKHAPEGDISQQIGDLFASYMDEALLNKKGVEPVRPLLASVDAANDRSALNAVLVSFNGRTRVSDPFPVSVAMDPNNPTRYLPIIWQGGLSLGERDYYVETDPESVELRTKFVAHAARLLGLAGFADSQQQAERLLALETKLAEVQVPREEERDVVKTNNIMPRAAVEQLGQGAPLHEIFDELKLPAQTDFQVGMPNVLSRTAALFATEPLDSWKSYMRYQVLSAYGGDLSTPFADELFDFYGRTLGGAKERAPRVERGVSRVSKGLGDPVGQLYVDAHFSQQTRDKARALVENLRSAYSKRIDAATWMTPETKREAQAKLAALVAKIGFPDKWKSYATVKIAAGELVANDDALAMWSWNDDRSKLGKPIDRGEWSMTPQTNNAYYSPRLNDIVFPAAILQPPNFDPAADPAVNYGAIGATIGHEMSHAFDDQGRKSDGTGLQRDWWTPADADRYTREADKLVAQFNGYEPLPGNRINGAVTLGENIADLAGLRIAYDAYKLSLGGKEAPVIDGLSGDQRFFLAFAASWKEICRPETERNQLLTDVHSPAKFRVNGIVRNMDEWYTAFNVQPGDSLFLKPEDRVRVW</sequence>
<dbReference type="CDD" id="cd08662">
    <property type="entry name" value="M13"/>
    <property type="match status" value="1"/>
</dbReference>
<evidence type="ECO:0000259" key="9">
    <source>
        <dbReference type="Pfam" id="PF01431"/>
    </source>
</evidence>
<keyword evidence="5" id="KW-0378">Hydrolase</keyword>
<dbReference type="GO" id="GO:0004222">
    <property type="term" value="F:metalloendopeptidase activity"/>
    <property type="evidence" value="ECO:0007669"/>
    <property type="project" value="InterPro"/>
</dbReference>
<dbReference type="Gene3D" id="3.40.390.10">
    <property type="entry name" value="Collagenase (Catalytic Domain)"/>
    <property type="match status" value="1"/>
</dbReference>
<dbReference type="AlphaFoldDB" id="A0A1A3BX44"/>
<dbReference type="Pfam" id="PF05649">
    <property type="entry name" value="Peptidase_M13_N"/>
    <property type="match status" value="1"/>
</dbReference>
<feature type="domain" description="Peptidase M13 N-terminal" evidence="10">
    <location>
        <begin position="51"/>
        <end position="429"/>
    </location>
</feature>
<dbReference type="EMBL" id="LZKQ01000251">
    <property type="protein sequence ID" value="OBI77976.1"/>
    <property type="molecule type" value="Genomic_DNA"/>
</dbReference>
<keyword evidence="6" id="KW-0862">Zinc</keyword>
<name>A0A1A3BX44_MYCAS</name>
<evidence type="ECO:0000256" key="7">
    <source>
        <dbReference type="ARBA" id="ARBA00023049"/>
    </source>
</evidence>
<proteinExistence type="inferred from homology"/>
<evidence type="ECO:0000313" key="12">
    <source>
        <dbReference type="Proteomes" id="UP000093795"/>
    </source>
</evidence>
<dbReference type="InterPro" id="IPR024079">
    <property type="entry name" value="MetalloPept_cat_dom_sf"/>
</dbReference>
<dbReference type="Gene3D" id="1.10.1380.10">
    <property type="entry name" value="Neutral endopeptidase , domain2"/>
    <property type="match status" value="1"/>
</dbReference>
<comment type="caution">
    <text evidence="11">The sequence shown here is derived from an EMBL/GenBank/DDBJ whole genome shotgun (WGS) entry which is preliminary data.</text>
</comment>
<comment type="similarity">
    <text evidence="2">Belongs to the peptidase M13 family.</text>
</comment>
<evidence type="ECO:0000256" key="2">
    <source>
        <dbReference type="ARBA" id="ARBA00007357"/>
    </source>
</evidence>
<evidence type="ECO:0000256" key="8">
    <source>
        <dbReference type="SAM" id="SignalP"/>
    </source>
</evidence>
<evidence type="ECO:0000259" key="10">
    <source>
        <dbReference type="Pfam" id="PF05649"/>
    </source>
</evidence>
<gene>
    <name evidence="11" type="ORF">A9X01_27765</name>
</gene>
<evidence type="ECO:0000256" key="6">
    <source>
        <dbReference type="ARBA" id="ARBA00022833"/>
    </source>
</evidence>
<dbReference type="GO" id="GO:0016485">
    <property type="term" value="P:protein processing"/>
    <property type="evidence" value="ECO:0007669"/>
    <property type="project" value="TreeGrafter"/>
</dbReference>
<feature type="domain" description="Peptidase M13 C-terminal" evidence="9">
    <location>
        <begin position="481"/>
        <end position="682"/>
    </location>
</feature>
<dbReference type="InterPro" id="IPR008753">
    <property type="entry name" value="Peptidase_M13_N"/>
</dbReference>
<dbReference type="PRINTS" id="PR00786">
    <property type="entry name" value="NEPRILYSIN"/>
</dbReference>
<evidence type="ECO:0000256" key="3">
    <source>
        <dbReference type="ARBA" id="ARBA00022670"/>
    </source>
</evidence>
<dbReference type="PANTHER" id="PTHR11733">
    <property type="entry name" value="ZINC METALLOPROTEASE FAMILY M13 NEPRILYSIN-RELATED"/>
    <property type="match status" value="1"/>
</dbReference>
<dbReference type="OrthoDB" id="4649316at2"/>
<dbReference type="GO" id="GO:0046872">
    <property type="term" value="F:metal ion binding"/>
    <property type="evidence" value="ECO:0007669"/>
    <property type="project" value="UniProtKB-KW"/>
</dbReference>
<dbReference type="SUPFAM" id="SSF55486">
    <property type="entry name" value="Metalloproteases ('zincins'), catalytic domain"/>
    <property type="match status" value="1"/>
</dbReference>
<keyword evidence="4" id="KW-0479">Metal-binding</keyword>
<keyword evidence="3" id="KW-0645">Protease</keyword>
<feature type="signal peptide" evidence="8">
    <location>
        <begin position="1"/>
        <end position="21"/>
    </location>
</feature>
<dbReference type="PANTHER" id="PTHR11733:SF167">
    <property type="entry name" value="FI17812P1-RELATED"/>
    <property type="match status" value="1"/>
</dbReference>
<dbReference type="STRING" id="1790.A5645_07930"/>